<comment type="caution">
    <text evidence="1">The sequence shown here is derived from an EMBL/GenBank/DDBJ whole genome shotgun (WGS) entry which is preliminary data.</text>
</comment>
<dbReference type="AlphaFoldDB" id="A0A8J7GIP0"/>
<gene>
    <name evidence="1" type="ORF">IW245_003631</name>
</gene>
<dbReference type="Proteomes" id="UP000622552">
    <property type="component" value="Unassembled WGS sequence"/>
</dbReference>
<sequence>MKPALDAMLATRRPKTAINWIRRSKAKPVLRGMALGEIPITHEALDELPRTPTLDHLRDFLITSGVLPAQHVRLERLVPWLNEFLTDQPAEHARIVRLFATWTVLRRARAKANRAPFSQNQAARARSTIRTALRLLQWLSAQETTLAQLRQPLLDHWILDCAQNERHYTKAFLRWAHQHQLAAELSITRHPDPQPTTTMHNDDRWALVNKLLHDDHIALELRICGLFVLLFGQHLSRVAKMTADQVTDTQTQLHVRFTTEPITMPTPLDTLIRHLMHHRGHSSYPDPAQKWLFPGGFPGRPITPATLGQRLHQIGIHDTRQARNAAMMHLASEIPAPVLADLLGLDPGRAVVWARLAGRDWASYAANRTPNPLRTNTAQEQ</sequence>
<dbReference type="SUPFAM" id="SSF56349">
    <property type="entry name" value="DNA breaking-rejoining enzymes"/>
    <property type="match status" value="1"/>
</dbReference>
<keyword evidence="2" id="KW-1185">Reference proteome</keyword>
<dbReference type="EMBL" id="JADOUF010000001">
    <property type="protein sequence ID" value="MBG6137437.1"/>
    <property type="molecule type" value="Genomic_DNA"/>
</dbReference>
<name>A0A8J7GIP0_9ACTN</name>
<organism evidence="1 2">
    <name type="scientific">Longispora fulva</name>
    <dbReference type="NCBI Taxonomy" id="619741"/>
    <lineage>
        <taxon>Bacteria</taxon>
        <taxon>Bacillati</taxon>
        <taxon>Actinomycetota</taxon>
        <taxon>Actinomycetes</taxon>
        <taxon>Micromonosporales</taxon>
        <taxon>Micromonosporaceae</taxon>
        <taxon>Longispora</taxon>
    </lineage>
</organism>
<proteinExistence type="predicted"/>
<accession>A0A8J7GIP0</accession>
<dbReference type="InterPro" id="IPR011010">
    <property type="entry name" value="DNA_brk_join_enz"/>
</dbReference>
<dbReference type="RefSeq" id="WP_197004309.1">
    <property type="nucleotide sequence ID" value="NZ_BONS01000020.1"/>
</dbReference>
<evidence type="ECO:0000313" key="1">
    <source>
        <dbReference type="EMBL" id="MBG6137437.1"/>
    </source>
</evidence>
<reference evidence="1" key="1">
    <citation type="submission" date="2020-11" db="EMBL/GenBank/DDBJ databases">
        <title>Sequencing the genomes of 1000 actinobacteria strains.</title>
        <authorList>
            <person name="Klenk H.-P."/>
        </authorList>
    </citation>
    <scope>NUCLEOTIDE SEQUENCE</scope>
    <source>
        <strain evidence="1">DSM 45356</strain>
    </source>
</reference>
<dbReference type="GO" id="GO:0003677">
    <property type="term" value="F:DNA binding"/>
    <property type="evidence" value="ECO:0007669"/>
    <property type="project" value="InterPro"/>
</dbReference>
<evidence type="ECO:0000313" key="2">
    <source>
        <dbReference type="Proteomes" id="UP000622552"/>
    </source>
</evidence>
<protein>
    <submittedName>
        <fullName evidence="1">Uncharacterized protein</fullName>
    </submittedName>
</protein>